<feature type="transmembrane region" description="Helical" evidence="1">
    <location>
        <begin position="12"/>
        <end position="32"/>
    </location>
</feature>
<accession>A3ZL49</accession>
<dbReference type="SUPFAM" id="SSF54523">
    <property type="entry name" value="Pili subunits"/>
    <property type="match status" value="1"/>
</dbReference>
<dbReference type="Pfam" id="PF07963">
    <property type="entry name" value="N_methyl"/>
    <property type="match status" value="1"/>
</dbReference>
<dbReference type="NCBIfam" id="TIGR02532">
    <property type="entry name" value="IV_pilin_GFxxxE"/>
    <property type="match status" value="1"/>
</dbReference>
<dbReference type="AlphaFoldDB" id="A3ZL49"/>
<feature type="domain" description="DUF1559" evidence="2">
    <location>
        <begin position="33"/>
        <end position="315"/>
    </location>
</feature>
<dbReference type="PROSITE" id="PS00409">
    <property type="entry name" value="PROKAR_NTER_METHYL"/>
    <property type="match status" value="1"/>
</dbReference>
<dbReference type="STRING" id="314230.DSM3645_08792"/>
<evidence type="ECO:0000259" key="2">
    <source>
        <dbReference type="Pfam" id="PF07596"/>
    </source>
</evidence>
<dbReference type="Pfam" id="PF07596">
    <property type="entry name" value="SBP_bac_10"/>
    <property type="match status" value="1"/>
</dbReference>
<dbReference type="InterPro" id="IPR012902">
    <property type="entry name" value="N_methyl_site"/>
</dbReference>
<proteinExistence type="predicted"/>
<dbReference type="Proteomes" id="UP000004358">
    <property type="component" value="Unassembled WGS sequence"/>
</dbReference>
<evidence type="ECO:0000313" key="3">
    <source>
        <dbReference type="EMBL" id="EAQ82482.1"/>
    </source>
</evidence>
<dbReference type="PANTHER" id="PTHR30093:SF2">
    <property type="entry name" value="TYPE II SECRETION SYSTEM PROTEIN H"/>
    <property type="match status" value="1"/>
</dbReference>
<reference evidence="3 4" key="1">
    <citation type="submission" date="2006-02" db="EMBL/GenBank/DDBJ databases">
        <authorList>
            <person name="Amann R."/>
            <person name="Ferriera S."/>
            <person name="Johnson J."/>
            <person name="Kravitz S."/>
            <person name="Halpern A."/>
            <person name="Remington K."/>
            <person name="Beeson K."/>
            <person name="Tran B."/>
            <person name="Rogers Y.-H."/>
            <person name="Friedman R."/>
            <person name="Venter J.C."/>
        </authorList>
    </citation>
    <scope>NUCLEOTIDE SEQUENCE [LARGE SCALE GENOMIC DNA]</scope>
    <source>
        <strain evidence="3 4">DSM 3645</strain>
    </source>
</reference>
<dbReference type="Gene3D" id="3.30.700.10">
    <property type="entry name" value="Glycoprotein, Type 4 Pilin"/>
    <property type="match status" value="1"/>
</dbReference>
<dbReference type="EMBL" id="AANZ01000001">
    <property type="protein sequence ID" value="EAQ82482.1"/>
    <property type="molecule type" value="Genomic_DNA"/>
</dbReference>
<evidence type="ECO:0000256" key="1">
    <source>
        <dbReference type="SAM" id="Phobius"/>
    </source>
</evidence>
<protein>
    <recommendedName>
        <fullName evidence="2">DUF1559 domain-containing protein</fullName>
    </recommendedName>
</protein>
<sequence>MIARGRTGFTLVELLVVIAIIAILIGLLLPAVQMAREAARRIECANHLKQIGLAWHYHHDTYQFFPAGGYAYDLHPTFTDGKPEIAERQAAGWPFQILPFVEQQAVHEGGSGTSDHDRAIFATAATIPIYFCPTRRRPLAKGPSNDFYCRLKNNGDYAESLDETPIVRGLIDYAAANQEGTGMITRTWGVDVTCPPPPPDVPYPIDVQKNLLRFVNASDGTTNTLLIAEKKVALDDADNESVSTTYPDKLGYAAGWEGPSDPSTFANVRATTLVPTRDAQGEAGQKRFGSAHPSTFNALLLDGSVRALPYTIDLEVFSNLGNRNDGNQVSFH</sequence>
<dbReference type="PANTHER" id="PTHR30093">
    <property type="entry name" value="GENERAL SECRETION PATHWAY PROTEIN G"/>
    <property type="match status" value="1"/>
</dbReference>
<evidence type="ECO:0000313" key="4">
    <source>
        <dbReference type="Proteomes" id="UP000004358"/>
    </source>
</evidence>
<name>A3ZL49_9BACT</name>
<dbReference type="InterPro" id="IPR011453">
    <property type="entry name" value="DUF1559"/>
</dbReference>
<dbReference type="OrthoDB" id="255848at2"/>
<keyword evidence="1" id="KW-1133">Transmembrane helix</keyword>
<dbReference type="InterPro" id="IPR045584">
    <property type="entry name" value="Pilin-like"/>
</dbReference>
<dbReference type="NCBIfam" id="TIGR04294">
    <property type="entry name" value="pre_pil_HX9DG"/>
    <property type="match status" value="1"/>
</dbReference>
<organism evidence="3 4">
    <name type="scientific">Blastopirellula marina DSM 3645</name>
    <dbReference type="NCBI Taxonomy" id="314230"/>
    <lineage>
        <taxon>Bacteria</taxon>
        <taxon>Pseudomonadati</taxon>
        <taxon>Planctomycetota</taxon>
        <taxon>Planctomycetia</taxon>
        <taxon>Pirellulales</taxon>
        <taxon>Pirellulaceae</taxon>
        <taxon>Blastopirellula</taxon>
    </lineage>
</organism>
<comment type="caution">
    <text evidence="3">The sequence shown here is derived from an EMBL/GenBank/DDBJ whole genome shotgun (WGS) entry which is preliminary data.</text>
</comment>
<keyword evidence="1" id="KW-0472">Membrane</keyword>
<dbReference type="HOGENOM" id="CLU_041661_0_0_0"/>
<dbReference type="InterPro" id="IPR027558">
    <property type="entry name" value="Pre_pil_HX9DG_C"/>
</dbReference>
<keyword evidence="1" id="KW-0812">Transmembrane</keyword>
<dbReference type="RefSeq" id="WP_002655352.1">
    <property type="nucleotide sequence ID" value="NZ_CH672377.1"/>
</dbReference>
<dbReference type="eggNOG" id="COG2165">
    <property type="taxonomic scope" value="Bacteria"/>
</dbReference>
<gene>
    <name evidence="3" type="ORF">DSM3645_08792</name>
</gene>